<dbReference type="InterPro" id="IPR002885">
    <property type="entry name" value="PPR_rpt"/>
</dbReference>
<dbReference type="Pfam" id="PF20430">
    <property type="entry name" value="Eplus_motif"/>
    <property type="match status" value="1"/>
</dbReference>
<evidence type="ECO:0000256" key="1">
    <source>
        <dbReference type="ARBA" id="ARBA00006643"/>
    </source>
</evidence>
<evidence type="ECO:0000256" key="4">
    <source>
        <dbReference type="SAM" id="MobiDB-lite"/>
    </source>
</evidence>
<feature type="compositionally biased region" description="Basic residues" evidence="4">
    <location>
        <begin position="674"/>
        <end position="686"/>
    </location>
</feature>
<dbReference type="FunFam" id="1.25.40.10:FF:000344">
    <property type="entry name" value="Pentatricopeptide repeat-containing protein"/>
    <property type="match status" value="1"/>
</dbReference>
<dbReference type="Pfam" id="PF20431">
    <property type="entry name" value="E_motif"/>
    <property type="match status" value="1"/>
</dbReference>
<organism evidence="5 6">
    <name type="scientific">Ensete ventricosum</name>
    <name type="common">Abyssinian banana</name>
    <name type="synonym">Musa ensete</name>
    <dbReference type="NCBI Taxonomy" id="4639"/>
    <lineage>
        <taxon>Eukaryota</taxon>
        <taxon>Viridiplantae</taxon>
        <taxon>Streptophyta</taxon>
        <taxon>Embryophyta</taxon>
        <taxon>Tracheophyta</taxon>
        <taxon>Spermatophyta</taxon>
        <taxon>Magnoliopsida</taxon>
        <taxon>Liliopsida</taxon>
        <taxon>Zingiberales</taxon>
        <taxon>Musaceae</taxon>
        <taxon>Ensete</taxon>
    </lineage>
</organism>
<comment type="similarity">
    <text evidence="1">Belongs to the PPR family. PCMP-H subfamily.</text>
</comment>
<dbReference type="GO" id="GO:0003723">
    <property type="term" value="F:RNA binding"/>
    <property type="evidence" value="ECO:0007669"/>
    <property type="project" value="InterPro"/>
</dbReference>
<reference evidence="5 6" key="1">
    <citation type="journal article" date="2014" name="Agronomy (Basel)">
        <title>A Draft Genome Sequence for Ensete ventricosum, the Drought-Tolerant Tree Against Hunger.</title>
        <authorList>
            <person name="Harrison J."/>
            <person name="Moore K.A."/>
            <person name="Paszkiewicz K."/>
            <person name="Jones T."/>
            <person name="Grant M."/>
            <person name="Ambacheew D."/>
            <person name="Muzemil S."/>
            <person name="Studholme D.J."/>
        </authorList>
    </citation>
    <scope>NUCLEOTIDE SEQUENCE [LARGE SCALE GENOMIC DNA]</scope>
</reference>
<feature type="repeat" description="PPR" evidence="3">
    <location>
        <begin position="179"/>
        <end position="213"/>
    </location>
</feature>
<sequence length="770" mass="86153">MLLDTSGSPTTSFQAHLLLSLLRECRTVNHLKQIHSLLITSGLSHDASCNARILRLAALFVPGDIAYASLVFHQTESPTVSMWNAMVRGHSLRCHHGRAIALYTQMLREGVVPDEHTYPLVLKVLPKLSGIRPGQVHAQVLKFGYCADSFVRNSLVAAYAKCSGLASARNLFHGISDRDPVPWTAMIQGYVENDQASDALAVFVKMRTLGVHVDEVTIVSVLKGCGLLGNVWLGRCVHGFYVACGRVKWDVYVGSALVDMYAKCGCCDDARELFDEMPLRNVVTWSTMITGYVQCDRYKNALSLFRDMLLEGQAPNEVTVASILTSCAQTGALGQGRWIHGYVKRRSKLESCTVVGTALVDMYAKCGCIDEAVMVFNGALQKDVYPWTALINGLAIHGYAFQCLDLFSRMVKDGVQPNEVTFIGVLSACSHGGLVDQGRHHFSSMFKDYSIRPKVEHYGCMVDLLGRAGMLEEAMLVIESMPMEPTAGVWGALLNACIIHEEFDLGERVGKHLMEMDPRHSGRYALLANLYSLSKKWDDDASVRMRMKGRRVEKIRGSSWTEVNGILHEFFATDESHPESKAMYEMLDGLTKVMQLNGLYPQLQLDKKEAGEFHQNEHEHVNKKEGIWHRELDPTSVLGAAKNPCDHRPVDRAIVHGKDMDLPVCSYSATSLRSPRRRHVNQRPHPRNSTEQEGRKNRLESRTEAQLTRTAYVQVPNDTVYKKERKKKNRRSIDQERIKSRKSPQGHQIPAPKNPRAPLPPESTPRPQIP</sequence>
<gene>
    <name evidence="5" type="ORF">B296_00010798</name>
</gene>
<feature type="compositionally biased region" description="Pro residues" evidence="4">
    <location>
        <begin position="752"/>
        <end position="770"/>
    </location>
</feature>
<dbReference type="AlphaFoldDB" id="A0A427AQK7"/>
<evidence type="ECO:0000256" key="2">
    <source>
        <dbReference type="ARBA" id="ARBA00022737"/>
    </source>
</evidence>
<feature type="repeat" description="PPR" evidence="3">
    <location>
        <begin position="383"/>
        <end position="417"/>
    </location>
</feature>
<evidence type="ECO:0000256" key="3">
    <source>
        <dbReference type="PROSITE-ProRule" id="PRU00708"/>
    </source>
</evidence>
<dbReference type="FunFam" id="1.25.40.10:FF:000333">
    <property type="entry name" value="Pentatricopeptide repeat-containing protein"/>
    <property type="match status" value="1"/>
</dbReference>
<protein>
    <recommendedName>
        <fullName evidence="7">Pentatricopeptide repeat-containing protein</fullName>
    </recommendedName>
</protein>
<evidence type="ECO:0000313" key="6">
    <source>
        <dbReference type="Proteomes" id="UP000287651"/>
    </source>
</evidence>
<dbReference type="NCBIfam" id="TIGR00756">
    <property type="entry name" value="PPR"/>
    <property type="match status" value="4"/>
</dbReference>
<dbReference type="InterPro" id="IPR046848">
    <property type="entry name" value="E_motif"/>
</dbReference>
<dbReference type="InterPro" id="IPR011990">
    <property type="entry name" value="TPR-like_helical_dom_sf"/>
</dbReference>
<evidence type="ECO:0008006" key="7">
    <source>
        <dbReference type="Google" id="ProtNLM"/>
    </source>
</evidence>
<keyword evidence="2" id="KW-0677">Repeat</keyword>
<dbReference type="PANTHER" id="PTHR47926:SF463">
    <property type="entry name" value="PENTATRICOPEPTIDE REPEAT-CONTAINING PROTEIN"/>
    <property type="match status" value="1"/>
</dbReference>
<dbReference type="Proteomes" id="UP000287651">
    <property type="component" value="Unassembled WGS sequence"/>
</dbReference>
<accession>A0A427AQK7</accession>
<feature type="non-terminal residue" evidence="5">
    <location>
        <position position="770"/>
    </location>
</feature>
<dbReference type="InterPro" id="IPR046960">
    <property type="entry name" value="PPR_At4g14850-like_plant"/>
</dbReference>
<dbReference type="GO" id="GO:0009451">
    <property type="term" value="P:RNA modification"/>
    <property type="evidence" value="ECO:0007669"/>
    <property type="project" value="InterPro"/>
</dbReference>
<dbReference type="FunFam" id="1.25.40.10:FF:000184">
    <property type="entry name" value="Pentatricopeptide repeat-containing protein, chloroplastic"/>
    <property type="match status" value="1"/>
</dbReference>
<comment type="caution">
    <text evidence="5">The sequence shown here is derived from an EMBL/GenBank/DDBJ whole genome shotgun (WGS) entry which is preliminary data.</text>
</comment>
<dbReference type="Pfam" id="PF01535">
    <property type="entry name" value="PPR"/>
    <property type="match status" value="2"/>
</dbReference>
<dbReference type="PANTHER" id="PTHR47926">
    <property type="entry name" value="PENTATRICOPEPTIDE REPEAT-CONTAINING PROTEIN"/>
    <property type="match status" value="1"/>
</dbReference>
<dbReference type="InterPro" id="IPR046849">
    <property type="entry name" value="E2_motif"/>
</dbReference>
<name>A0A427AQK7_ENSVE</name>
<dbReference type="EMBL" id="AMZH03001666">
    <property type="protein sequence ID" value="RRT78483.1"/>
    <property type="molecule type" value="Genomic_DNA"/>
</dbReference>
<feature type="compositionally biased region" description="Basic and acidic residues" evidence="4">
    <location>
        <begin position="688"/>
        <end position="703"/>
    </location>
</feature>
<evidence type="ECO:0000313" key="5">
    <source>
        <dbReference type="EMBL" id="RRT78483.1"/>
    </source>
</evidence>
<dbReference type="Pfam" id="PF13041">
    <property type="entry name" value="PPR_2"/>
    <property type="match status" value="4"/>
</dbReference>
<feature type="repeat" description="PPR" evidence="3">
    <location>
        <begin position="79"/>
        <end position="113"/>
    </location>
</feature>
<feature type="region of interest" description="Disordered" evidence="4">
    <location>
        <begin position="667"/>
        <end position="770"/>
    </location>
</feature>
<proteinExistence type="inferred from homology"/>
<dbReference type="PROSITE" id="PS51375">
    <property type="entry name" value="PPR"/>
    <property type="match status" value="4"/>
</dbReference>
<dbReference type="Gene3D" id="1.25.40.10">
    <property type="entry name" value="Tetratricopeptide repeat domain"/>
    <property type="match status" value="4"/>
</dbReference>
<feature type="repeat" description="PPR" evidence="3">
    <location>
        <begin position="281"/>
        <end position="315"/>
    </location>
</feature>